<dbReference type="AlphaFoldDB" id="A0A9D3LHT4"/>
<keyword evidence="5" id="KW-0945">Host-virus interaction</keyword>
<dbReference type="PANTHER" id="PTHR10424">
    <property type="entry name" value="VIRAL ENVELOPE PROTEIN"/>
    <property type="match status" value="1"/>
</dbReference>
<keyword evidence="13" id="KW-0449">Lipoprotein</keyword>
<evidence type="ECO:0000256" key="14">
    <source>
        <dbReference type="SAM" id="Phobius"/>
    </source>
</evidence>
<dbReference type="SUPFAM" id="SSF58069">
    <property type="entry name" value="Virus ectodomain"/>
    <property type="match status" value="1"/>
</dbReference>
<evidence type="ECO:0000256" key="11">
    <source>
        <dbReference type="ARBA" id="ARBA00023157"/>
    </source>
</evidence>
<evidence type="ECO:0000256" key="10">
    <source>
        <dbReference type="ARBA" id="ARBA00023139"/>
    </source>
</evidence>
<keyword evidence="8 14" id="KW-1133">Transmembrane helix</keyword>
<keyword evidence="16" id="KW-1185">Reference proteome</keyword>
<comment type="subcellular location">
    <subcellularLocation>
        <location evidence="1">Host cell membrane</location>
        <topology evidence="1">Single-pass type I membrane protein</topology>
    </subcellularLocation>
    <subcellularLocation>
        <location evidence="2">Host endomembrane system</location>
        <topology evidence="2">Peripheral membrane protein</topology>
    </subcellularLocation>
    <subcellularLocation>
        <location evidence="3">Virion membrane</location>
        <topology evidence="3">Single-pass type I membrane protein</topology>
    </subcellularLocation>
</comment>
<evidence type="ECO:0000313" key="15">
    <source>
        <dbReference type="EMBL" id="KAG5830266.1"/>
    </source>
</evidence>
<evidence type="ECO:0000256" key="4">
    <source>
        <dbReference type="ARBA" id="ARBA00022511"/>
    </source>
</evidence>
<evidence type="ECO:0000256" key="1">
    <source>
        <dbReference type="ARBA" id="ARBA00004402"/>
    </source>
</evidence>
<reference evidence="15" key="1">
    <citation type="submission" date="2021-01" db="EMBL/GenBank/DDBJ databases">
        <title>A chromosome-scale assembly of European eel, Anguilla anguilla.</title>
        <authorList>
            <person name="Henkel C."/>
            <person name="Jong-Raadsen S.A."/>
            <person name="Dufour S."/>
            <person name="Weltzien F.-A."/>
            <person name="Palstra A.P."/>
            <person name="Pelster B."/>
            <person name="Spaink H.P."/>
            <person name="Van Den Thillart G.E."/>
            <person name="Jansen H."/>
            <person name="Zahm M."/>
            <person name="Klopp C."/>
            <person name="Cedric C."/>
            <person name="Louis A."/>
            <person name="Berthelot C."/>
            <person name="Parey E."/>
            <person name="Roest Crollius H."/>
            <person name="Montfort J."/>
            <person name="Robinson-Rechavi M."/>
            <person name="Bucao C."/>
            <person name="Bouchez O."/>
            <person name="Gislard M."/>
            <person name="Lluch J."/>
            <person name="Milhes M."/>
            <person name="Lampietro C."/>
            <person name="Lopez Roques C."/>
            <person name="Donnadieu C."/>
            <person name="Braasch I."/>
            <person name="Desvignes T."/>
            <person name="Postlethwait J."/>
            <person name="Bobe J."/>
            <person name="Guiguen Y."/>
            <person name="Dirks R."/>
        </authorList>
    </citation>
    <scope>NUCLEOTIDE SEQUENCE</scope>
    <source>
        <strain evidence="15">Tag_6206</strain>
        <tissue evidence="15">Liver</tissue>
    </source>
</reference>
<evidence type="ECO:0000313" key="16">
    <source>
        <dbReference type="Proteomes" id="UP001044222"/>
    </source>
</evidence>
<dbReference type="Gene3D" id="1.10.287.210">
    <property type="match status" value="1"/>
</dbReference>
<keyword evidence="11" id="KW-1015">Disulfide bond</keyword>
<keyword evidence="6 14" id="KW-0812">Transmembrane</keyword>
<gene>
    <name evidence="15" type="ORF">ANANG_G00308390</name>
</gene>
<dbReference type="Proteomes" id="UP001044222">
    <property type="component" value="Chromosome 19"/>
</dbReference>
<keyword evidence="12" id="KW-0325">Glycoprotein</keyword>
<dbReference type="PANTHER" id="PTHR10424:SF81">
    <property type="entry name" value="ERVV2 PROTEIN"/>
    <property type="match status" value="1"/>
</dbReference>
<evidence type="ECO:0000256" key="13">
    <source>
        <dbReference type="ARBA" id="ARBA00023288"/>
    </source>
</evidence>
<evidence type="ECO:0000256" key="7">
    <source>
        <dbReference type="ARBA" id="ARBA00022870"/>
    </source>
</evidence>
<feature type="transmembrane region" description="Helical" evidence="14">
    <location>
        <begin position="41"/>
        <end position="60"/>
    </location>
</feature>
<comment type="caution">
    <text evidence="15">The sequence shown here is derived from an EMBL/GenBank/DDBJ whole genome shotgun (WGS) entry which is preliminary data.</text>
</comment>
<keyword evidence="10" id="KW-0564">Palmitate</keyword>
<sequence>MGKQDKDPLRKGRMRKVHLQRAGNPQGVVKRRERQKQGKRAWRAVVIRPLWLLLICPVIAATSIKQDISKTAKGKGLNDIQADLPLMMEKHLTPLRQSNMFYQWMEYSAREVTEETCITCYNRGTKRIPHVKPLPFTQRECKGTETQICHLECLLYYMAKGPKHLKPEPLEIDGKRKPAVPILNSDTMTDGYVRTASGTRWMNISKCRDILTPVDETMAEMVPPAIVNEGIEFPICVAQNLIPQMGPSGPTLRYRYAADPQVNCGKWDWKSNRGCTTSDVAPIKCREVVDSYGYVSRQVDATGAILQAVITVPDFTGGTRPLADVYWYCGNGTKLRATLKQGWKGICAPVGLTGRLTVMKPRDPTRRMKRGVKEWVEDSEVSVNWAGIPVNIPRSHRILGLDSSDNLIAFLPWVQIKRNVEWINYLWYNQQRFINHTVAALQGISEQLHATSLMTVQNRLILDTMLAEEQGV</sequence>
<keyword evidence="7" id="KW-1043">Host membrane</keyword>
<dbReference type="InterPro" id="IPR018154">
    <property type="entry name" value="TLV/ENV_coat_polyprotein"/>
</dbReference>
<organism evidence="15 16">
    <name type="scientific">Anguilla anguilla</name>
    <name type="common">European freshwater eel</name>
    <name type="synonym">Muraena anguilla</name>
    <dbReference type="NCBI Taxonomy" id="7936"/>
    <lineage>
        <taxon>Eukaryota</taxon>
        <taxon>Metazoa</taxon>
        <taxon>Chordata</taxon>
        <taxon>Craniata</taxon>
        <taxon>Vertebrata</taxon>
        <taxon>Euteleostomi</taxon>
        <taxon>Actinopterygii</taxon>
        <taxon>Neopterygii</taxon>
        <taxon>Teleostei</taxon>
        <taxon>Anguilliformes</taxon>
        <taxon>Anguillidae</taxon>
        <taxon>Anguilla</taxon>
    </lineage>
</organism>
<keyword evidence="4" id="KW-1032">Host cell membrane</keyword>
<accession>A0A9D3LHT4</accession>
<evidence type="ECO:0000256" key="8">
    <source>
        <dbReference type="ARBA" id="ARBA00022989"/>
    </source>
</evidence>
<evidence type="ECO:0000256" key="3">
    <source>
        <dbReference type="ARBA" id="ARBA00004563"/>
    </source>
</evidence>
<protein>
    <submittedName>
        <fullName evidence="15">Uncharacterized protein</fullName>
    </submittedName>
</protein>
<evidence type="ECO:0000256" key="9">
    <source>
        <dbReference type="ARBA" id="ARBA00023136"/>
    </source>
</evidence>
<name>A0A9D3LHT4_ANGAN</name>
<evidence type="ECO:0000256" key="2">
    <source>
        <dbReference type="ARBA" id="ARBA00004531"/>
    </source>
</evidence>
<proteinExistence type="predicted"/>
<dbReference type="EMBL" id="JAFIRN010000019">
    <property type="protein sequence ID" value="KAG5830266.1"/>
    <property type="molecule type" value="Genomic_DNA"/>
</dbReference>
<evidence type="ECO:0000256" key="5">
    <source>
        <dbReference type="ARBA" id="ARBA00022581"/>
    </source>
</evidence>
<evidence type="ECO:0000256" key="6">
    <source>
        <dbReference type="ARBA" id="ARBA00022692"/>
    </source>
</evidence>
<keyword evidence="9 14" id="KW-0472">Membrane</keyword>
<evidence type="ECO:0000256" key="12">
    <source>
        <dbReference type="ARBA" id="ARBA00023180"/>
    </source>
</evidence>